<accession>A0A2Z6ZQI5</accession>
<gene>
    <name evidence="1" type="ORF">F511_47663</name>
</gene>
<reference evidence="1 2" key="1">
    <citation type="journal article" date="2015" name="Proc. Natl. Acad. Sci. U.S.A.">
        <title>The resurrection genome of Boea hygrometrica: A blueprint for survival of dehydration.</title>
        <authorList>
            <person name="Xiao L."/>
            <person name="Yang G."/>
            <person name="Zhang L."/>
            <person name="Yang X."/>
            <person name="Zhao S."/>
            <person name="Ji Z."/>
            <person name="Zhou Q."/>
            <person name="Hu M."/>
            <person name="Wang Y."/>
            <person name="Chen M."/>
            <person name="Xu Y."/>
            <person name="Jin H."/>
            <person name="Xiao X."/>
            <person name="Hu G."/>
            <person name="Bao F."/>
            <person name="Hu Y."/>
            <person name="Wan P."/>
            <person name="Li L."/>
            <person name="Deng X."/>
            <person name="Kuang T."/>
            <person name="Xiang C."/>
            <person name="Zhu J.K."/>
            <person name="Oliver M.J."/>
            <person name="He Y."/>
        </authorList>
    </citation>
    <scope>NUCLEOTIDE SEQUENCE [LARGE SCALE GENOMIC DNA]</scope>
    <source>
        <strain evidence="2">cv. XS01</strain>
    </source>
</reference>
<protein>
    <submittedName>
        <fullName evidence="1">Uncharacterized protein</fullName>
    </submittedName>
</protein>
<dbReference type="Proteomes" id="UP000250235">
    <property type="component" value="Unassembled WGS sequence"/>
</dbReference>
<evidence type="ECO:0000313" key="2">
    <source>
        <dbReference type="Proteomes" id="UP000250235"/>
    </source>
</evidence>
<organism evidence="1 2">
    <name type="scientific">Dorcoceras hygrometricum</name>
    <dbReference type="NCBI Taxonomy" id="472368"/>
    <lineage>
        <taxon>Eukaryota</taxon>
        <taxon>Viridiplantae</taxon>
        <taxon>Streptophyta</taxon>
        <taxon>Embryophyta</taxon>
        <taxon>Tracheophyta</taxon>
        <taxon>Spermatophyta</taxon>
        <taxon>Magnoliopsida</taxon>
        <taxon>eudicotyledons</taxon>
        <taxon>Gunneridae</taxon>
        <taxon>Pentapetalae</taxon>
        <taxon>asterids</taxon>
        <taxon>lamiids</taxon>
        <taxon>Lamiales</taxon>
        <taxon>Gesneriaceae</taxon>
        <taxon>Didymocarpoideae</taxon>
        <taxon>Trichosporeae</taxon>
        <taxon>Loxocarpinae</taxon>
        <taxon>Dorcoceras</taxon>
    </lineage>
</organism>
<dbReference type="EMBL" id="KV285532">
    <property type="protein sequence ID" value="KZT75312.1"/>
    <property type="molecule type" value="Genomic_DNA"/>
</dbReference>
<name>A0A2Z6ZQI5_9LAMI</name>
<keyword evidence="2" id="KW-1185">Reference proteome</keyword>
<dbReference type="AlphaFoldDB" id="A0A2Z6ZQI5"/>
<proteinExistence type="predicted"/>
<evidence type="ECO:0000313" key="1">
    <source>
        <dbReference type="EMBL" id="KZT75312.1"/>
    </source>
</evidence>
<sequence>MNARDLRWSRTGGERRATASALNSARVQAAHGAAMRARWPHAGLVQRNRCADAWAALLPSSRKLLRRMDAGRRR</sequence>